<keyword evidence="3" id="KW-1185">Reference proteome</keyword>
<evidence type="ECO:0000313" key="3">
    <source>
        <dbReference type="Proteomes" id="UP000539111"/>
    </source>
</evidence>
<dbReference type="Pfam" id="PF09656">
    <property type="entry name" value="PGPGW"/>
    <property type="match status" value="1"/>
</dbReference>
<proteinExistence type="predicted"/>
<dbReference type="Proteomes" id="UP000539111">
    <property type="component" value="Unassembled WGS sequence"/>
</dbReference>
<keyword evidence="1" id="KW-0812">Transmembrane</keyword>
<dbReference type="EMBL" id="JACBZP010000001">
    <property type="protein sequence ID" value="NYI68673.1"/>
    <property type="molecule type" value="Genomic_DNA"/>
</dbReference>
<keyword evidence="1" id="KW-1133">Transmembrane helix</keyword>
<dbReference type="InterPro" id="IPR019099">
    <property type="entry name" value="Uncharacterised_PGPGW_TM"/>
</dbReference>
<gene>
    <name evidence="2" type="ORF">BJY26_002979</name>
</gene>
<comment type="caution">
    <text evidence="2">The sequence shown here is derived from an EMBL/GenBank/DDBJ whole genome shotgun (WGS) entry which is preliminary data.</text>
</comment>
<sequence length="156" mass="17837">MSQAHNHWAAAHRHWPRWFRMLRLQWYRWRTVIHSNAHVWFAYRVMVAVVGGAIVVAGLALVPLPGPGWLIVFIGLAILATEFHWANRLLRRGGVLLRIWRDWLMRQHMAVRILLGAATCLFVCAIVYGILLLTGLPSWTPTWAAPPWLGIPVNVA</sequence>
<keyword evidence="1" id="KW-0472">Membrane</keyword>
<evidence type="ECO:0000256" key="1">
    <source>
        <dbReference type="SAM" id="Phobius"/>
    </source>
</evidence>
<accession>A0A7Z0IIN0</accession>
<feature type="transmembrane region" description="Helical" evidence="1">
    <location>
        <begin position="111"/>
        <end position="133"/>
    </location>
</feature>
<dbReference type="AlphaFoldDB" id="A0A7Z0IIN0"/>
<dbReference type="NCBIfam" id="TIGR02611">
    <property type="entry name" value="TIGR02611 family protein"/>
    <property type="match status" value="1"/>
</dbReference>
<dbReference type="InterPro" id="IPR013434">
    <property type="entry name" value="CHP02611"/>
</dbReference>
<name>A0A7Z0IIN0_9MICO</name>
<feature type="transmembrane region" description="Helical" evidence="1">
    <location>
        <begin position="68"/>
        <end position="90"/>
    </location>
</feature>
<feature type="transmembrane region" description="Helical" evidence="1">
    <location>
        <begin position="41"/>
        <end position="62"/>
    </location>
</feature>
<protein>
    <submittedName>
        <fullName evidence="2">Uncharacterized protein (TIGR02611 family)</fullName>
    </submittedName>
</protein>
<organism evidence="2 3">
    <name type="scientific">Spelaeicoccus albus</name>
    <dbReference type="NCBI Taxonomy" id="1280376"/>
    <lineage>
        <taxon>Bacteria</taxon>
        <taxon>Bacillati</taxon>
        <taxon>Actinomycetota</taxon>
        <taxon>Actinomycetes</taxon>
        <taxon>Micrococcales</taxon>
        <taxon>Brevibacteriaceae</taxon>
        <taxon>Spelaeicoccus</taxon>
    </lineage>
</organism>
<reference evidence="2 3" key="1">
    <citation type="submission" date="2020-07" db="EMBL/GenBank/DDBJ databases">
        <title>Sequencing the genomes of 1000 actinobacteria strains.</title>
        <authorList>
            <person name="Klenk H.-P."/>
        </authorList>
    </citation>
    <scope>NUCLEOTIDE SEQUENCE [LARGE SCALE GENOMIC DNA]</scope>
    <source>
        <strain evidence="2 3">DSM 26341</strain>
    </source>
</reference>
<dbReference type="RefSeq" id="WP_237248789.1">
    <property type="nucleotide sequence ID" value="NZ_JACBZP010000001.1"/>
</dbReference>
<evidence type="ECO:0000313" key="2">
    <source>
        <dbReference type="EMBL" id="NYI68673.1"/>
    </source>
</evidence>